<evidence type="ECO:0000256" key="3">
    <source>
        <dbReference type="ARBA" id="ARBA00023157"/>
    </source>
</evidence>
<evidence type="ECO:0000256" key="1">
    <source>
        <dbReference type="ARBA" id="ARBA00004613"/>
    </source>
</evidence>
<dbReference type="PANTHER" id="PTHR21179:SF0">
    <property type="entry name" value="SERINE PROTEASE INHIBITOR KAZAL-TYPE 4"/>
    <property type="match status" value="1"/>
</dbReference>
<accession>A0A9N8PYZ6</accession>
<organism evidence="6 7">
    <name type="scientific">Chrysodeixis includens</name>
    <name type="common">Soybean looper</name>
    <name type="synonym">Pseudoplusia includens</name>
    <dbReference type="NCBI Taxonomy" id="689277"/>
    <lineage>
        <taxon>Eukaryota</taxon>
        <taxon>Metazoa</taxon>
        <taxon>Ecdysozoa</taxon>
        <taxon>Arthropoda</taxon>
        <taxon>Hexapoda</taxon>
        <taxon>Insecta</taxon>
        <taxon>Pterygota</taxon>
        <taxon>Neoptera</taxon>
        <taxon>Endopterygota</taxon>
        <taxon>Lepidoptera</taxon>
        <taxon>Glossata</taxon>
        <taxon>Ditrysia</taxon>
        <taxon>Noctuoidea</taxon>
        <taxon>Noctuidae</taxon>
        <taxon>Plusiinae</taxon>
        <taxon>Chrysodeixis</taxon>
    </lineage>
</organism>
<name>A0A9N8PYZ6_CHRIL</name>
<dbReference type="Proteomes" id="UP001154114">
    <property type="component" value="Chromosome 5"/>
</dbReference>
<dbReference type="PROSITE" id="PS51465">
    <property type="entry name" value="KAZAL_2"/>
    <property type="match status" value="1"/>
</dbReference>
<keyword evidence="4" id="KW-0812">Transmembrane</keyword>
<feature type="transmembrane region" description="Helical" evidence="4">
    <location>
        <begin position="12"/>
        <end position="29"/>
    </location>
</feature>
<keyword evidence="4" id="KW-0472">Membrane</keyword>
<dbReference type="InterPro" id="IPR036058">
    <property type="entry name" value="Kazal_dom_sf"/>
</dbReference>
<comment type="subcellular location">
    <subcellularLocation>
        <location evidence="1">Secreted</location>
    </subcellularLocation>
</comment>
<keyword evidence="4" id="KW-1133">Transmembrane helix</keyword>
<gene>
    <name evidence="6" type="ORF">CINC_LOCUS10932</name>
</gene>
<dbReference type="SUPFAM" id="SSF100895">
    <property type="entry name" value="Kazal-type serine protease inhibitors"/>
    <property type="match status" value="2"/>
</dbReference>
<dbReference type="GO" id="GO:0004867">
    <property type="term" value="F:serine-type endopeptidase inhibitor activity"/>
    <property type="evidence" value="ECO:0007669"/>
    <property type="project" value="InterPro"/>
</dbReference>
<protein>
    <recommendedName>
        <fullName evidence="5">Kazal-like domain-containing protein</fullName>
    </recommendedName>
</protein>
<evidence type="ECO:0000313" key="7">
    <source>
        <dbReference type="Proteomes" id="UP001154114"/>
    </source>
</evidence>
<dbReference type="EMBL" id="LR824008">
    <property type="protein sequence ID" value="CAD0196644.1"/>
    <property type="molecule type" value="Genomic_DNA"/>
</dbReference>
<dbReference type="OrthoDB" id="126772at2759"/>
<proteinExistence type="predicted"/>
<evidence type="ECO:0000313" key="6">
    <source>
        <dbReference type="EMBL" id="CAD0196644.1"/>
    </source>
</evidence>
<sequence length="212" mass="22892">MCPSTSTGTVPQTIITIAILVLTFSLRGISSFCPLSYQMIGPVCGNDGTTYPSMCELEAARLIDDSIDVALLQPCNDYCNEKWDPICGTDMVTYANLCMFEHGVKRNKDLKILHVGQCLTPLYDDTRLDSTEGDRNPLASVEVGQIIKTKKPKCDGQGMSIHGQDAAVPGMGALNTVAMAARPVACTGAGTVTTRLFDQIPEKVLVLLYNLR</sequence>
<dbReference type="Gene3D" id="3.30.60.30">
    <property type="match status" value="2"/>
</dbReference>
<keyword evidence="7" id="KW-1185">Reference proteome</keyword>
<dbReference type="InterPro" id="IPR002350">
    <property type="entry name" value="Kazal_dom"/>
</dbReference>
<dbReference type="CDD" id="cd00104">
    <property type="entry name" value="KAZAL_FS"/>
    <property type="match status" value="2"/>
</dbReference>
<keyword evidence="2" id="KW-0964">Secreted</keyword>
<dbReference type="GO" id="GO:0005576">
    <property type="term" value="C:extracellular region"/>
    <property type="evidence" value="ECO:0007669"/>
    <property type="project" value="UniProtKB-SubCell"/>
</dbReference>
<feature type="domain" description="Kazal-like" evidence="5">
    <location>
        <begin position="69"/>
        <end position="120"/>
    </location>
</feature>
<dbReference type="Pfam" id="PF00050">
    <property type="entry name" value="Kazal_1"/>
    <property type="match status" value="1"/>
</dbReference>
<dbReference type="SMART" id="SM00280">
    <property type="entry name" value="KAZAL"/>
    <property type="match status" value="2"/>
</dbReference>
<dbReference type="Pfam" id="PF07648">
    <property type="entry name" value="Kazal_2"/>
    <property type="match status" value="1"/>
</dbReference>
<evidence type="ECO:0000259" key="5">
    <source>
        <dbReference type="PROSITE" id="PS51465"/>
    </source>
</evidence>
<reference evidence="6" key="1">
    <citation type="submission" date="2021-12" db="EMBL/GenBank/DDBJ databases">
        <authorList>
            <person name="King R."/>
        </authorList>
    </citation>
    <scope>NUCLEOTIDE SEQUENCE</scope>
</reference>
<dbReference type="AlphaFoldDB" id="A0A9N8PYZ6"/>
<evidence type="ECO:0000256" key="2">
    <source>
        <dbReference type="ARBA" id="ARBA00022525"/>
    </source>
</evidence>
<keyword evidence="3" id="KW-1015">Disulfide bond</keyword>
<dbReference type="InterPro" id="IPR039932">
    <property type="entry name" value="Spink4-like"/>
</dbReference>
<evidence type="ECO:0000256" key="4">
    <source>
        <dbReference type="SAM" id="Phobius"/>
    </source>
</evidence>
<dbReference type="PANTHER" id="PTHR21179">
    <property type="entry name" value="SERINE-TYPE ENDOPEPTIDASE INHIBITOR"/>
    <property type="match status" value="1"/>
</dbReference>